<dbReference type="Proteomes" id="UP000199183">
    <property type="component" value="Unassembled WGS sequence"/>
</dbReference>
<keyword evidence="3" id="KW-1185">Reference proteome</keyword>
<sequence length="113" mass="11356">MTLPADQPLRRPLSALLRVAVAACIVAVAAALFVLFVRSGGGDAFGWGIFLALALGEFAWIAASALALVLAGVAAIRGADGRRTRAVVTAAVALALAACYVVYCLSGLSLLAG</sequence>
<feature type="transmembrane region" description="Helical" evidence="1">
    <location>
        <begin position="86"/>
        <end position="112"/>
    </location>
</feature>
<keyword evidence="1" id="KW-0812">Transmembrane</keyword>
<evidence type="ECO:0000313" key="3">
    <source>
        <dbReference type="Proteomes" id="UP000199183"/>
    </source>
</evidence>
<protein>
    <submittedName>
        <fullName evidence="2">Uncharacterized protein</fullName>
    </submittedName>
</protein>
<name>A0A1H4J4S0_9MICO</name>
<evidence type="ECO:0000256" key="1">
    <source>
        <dbReference type="SAM" id="Phobius"/>
    </source>
</evidence>
<keyword evidence="1" id="KW-0472">Membrane</keyword>
<keyword evidence="1" id="KW-1133">Transmembrane helix</keyword>
<dbReference type="STRING" id="640635.SAMN04489806_0493"/>
<feature type="transmembrane region" description="Helical" evidence="1">
    <location>
        <begin position="49"/>
        <end position="74"/>
    </location>
</feature>
<evidence type="ECO:0000313" key="2">
    <source>
        <dbReference type="EMBL" id="SEB41294.1"/>
    </source>
</evidence>
<gene>
    <name evidence="2" type="ORF">SAMN04489806_0493</name>
</gene>
<dbReference type="AlphaFoldDB" id="A0A1H4J4S0"/>
<accession>A0A1H4J4S0</accession>
<organism evidence="2 3">
    <name type="scientific">Paramicrobacterium humi</name>
    <dbReference type="NCBI Taxonomy" id="640635"/>
    <lineage>
        <taxon>Bacteria</taxon>
        <taxon>Bacillati</taxon>
        <taxon>Actinomycetota</taxon>
        <taxon>Actinomycetes</taxon>
        <taxon>Micrococcales</taxon>
        <taxon>Microbacteriaceae</taxon>
        <taxon>Paramicrobacterium</taxon>
    </lineage>
</organism>
<feature type="transmembrane region" description="Helical" evidence="1">
    <location>
        <begin position="15"/>
        <end position="37"/>
    </location>
</feature>
<dbReference type="EMBL" id="FNRY01000001">
    <property type="protein sequence ID" value="SEB41294.1"/>
    <property type="molecule type" value="Genomic_DNA"/>
</dbReference>
<reference evidence="2 3" key="1">
    <citation type="submission" date="2016-10" db="EMBL/GenBank/DDBJ databases">
        <authorList>
            <person name="de Groot N.N."/>
        </authorList>
    </citation>
    <scope>NUCLEOTIDE SEQUENCE [LARGE SCALE GENOMIC DNA]</scope>
    <source>
        <strain evidence="2 3">DSM 21799</strain>
    </source>
</reference>
<dbReference type="RefSeq" id="WP_143033935.1">
    <property type="nucleotide sequence ID" value="NZ_FNRY01000001.1"/>
</dbReference>
<proteinExistence type="predicted"/>